<accession>A0A0C3F9P7</accession>
<dbReference type="Proteomes" id="UP000054166">
    <property type="component" value="Unassembled WGS sequence"/>
</dbReference>
<dbReference type="InParanoid" id="A0A0C3F9P7"/>
<dbReference type="HOGENOM" id="CLU_2705731_0_0_1"/>
<evidence type="ECO:0000313" key="2">
    <source>
        <dbReference type="Proteomes" id="UP000054166"/>
    </source>
</evidence>
<reference evidence="1 2" key="1">
    <citation type="submission" date="2014-04" db="EMBL/GenBank/DDBJ databases">
        <authorList>
            <consortium name="DOE Joint Genome Institute"/>
            <person name="Kuo A."/>
            <person name="Tarkka M."/>
            <person name="Buscot F."/>
            <person name="Kohler A."/>
            <person name="Nagy L.G."/>
            <person name="Floudas D."/>
            <person name="Copeland A."/>
            <person name="Barry K.W."/>
            <person name="Cichocki N."/>
            <person name="Veneault-Fourrey C."/>
            <person name="LaButti K."/>
            <person name="Lindquist E.A."/>
            <person name="Lipzen A."/>
            <person name="Lundell T."/>
            <person name="Morin E."/>
            <person name="Murat C."/>
            <person name="Sun H."/>
            <person name="Tunlid A."/>
            <person name="Henrissat B."/>
            <person name="Grigoriev I.V."/>
            <person name="Hibbett D.S."/>
            <person name="Martin F."/>
            <person name="Nordberg H.P."/>
            <person name="Cantor M.N."/>
            <person name="Hua S.X."/>
        </authorList>
    </citation>
    <scope>NUCLEOTIDE SEQUENCE [LARGE SCALE GENOMIC DNA]</scope>
    <source>
        <strain evidence="1 2">F 1598</strain>
    </source>
</reference>
<gene>
    <name evidence="1" type="ORF">PILCRDRAFT_644064</name>
</gene>
<dbReference type="AlphaFoldDB" id="A0A0C3F9P7"/>
<keyword evidence="2" id="KW-1185">Reference proteome</keyword>
<dbReference type="EMBL" id="KN833034">
    <property type="protein sequence ID" value="KIM76471.1"/>
    <property type="molecule type" value="Genomic_DNA"/>
</dbReference>
<organism evidence="1 2">
    <name type="scientific">Piloderma croceum (strain F 1598)</name>
    <dbReference type="NCBI Taxonomy" id="765440"/>
    <lineage>
        <taxon>Eukaryota</taxon>
        <taxon>Fungi</taxon>
        <taxon>Dikarya</taxon>
        <taxon>Basidiomycota</taxon>
        <taxon>Agaricomycotina</taxon>
        <taxon>Agaricomycetes</taxon>
        <taxon>Agaricomycetidae</taxon>
        <taxon>Atheliales</taxon>
        <taxon>Atheliaceae</taxon>
        <taxon>Piloderma</taxon>
    </lineage>
</organism>
<protein>
    <submittedName>
        <fullName evidence="1">Uncharacterized protein</fullName>
    </submittedName>
</protein>
<name>A0A0C3F9P7_PILCF</name>
<reference evidence="2" key="2">
    <citation type="submission" date="2015-01" db="EMBL/GenBank/DDBJ databases">
        <title>Evolutionary Origins and Diversification of the Mycorrhizal Mutualists.</title>
        <authorList>
            <consortium name="DOE Joint Genome Institute"/>
            <consortium name="Mycorrhizal Genomics Consortium"/>
            <person name="Kohler A."/>
            <person name="Kuo A."/>
            <person name="Nagy L.G."/>
            <person name="Floudas D."/>
            <person name="Copeland A."/>
            <person name="Barry K.W."/>
            <person name="Cichocki N."/>
            <person name="Veneault-Fourrey C."/>
            <person name="LaButti K."/>
            <person name="Lindquist E.A."/>
            <person name="Lipzen A."/>
            <person name="Lundell T."/>
            <person name="Morin E."/>
            <person name="Murat C."/>
            <person name="Riley R."/>
            <person name="Ohm R."/>
            <person name="Sun H."/>
            <person name="Tunlid A."/>
            <person name="Henrissat B."/>
            <person name="Grigoriev I.V."/>
            <person name="Hibbett D.S."/>
            <person name="Martin F."/>
        </authorList>
    </citation>
    <scope>NUCLEOTIDE SEQUENCE [LARGE SCALE GENOMIC DNA]</scope>
    <source>
        <strain evidence="2">F 1598</strain>
    </source>
</reference>
<sequence>MNSRTSDDSALYATIYNLLKMTCTIVCLACTAHNVIQERSDDSSTIDQDKSPWCLMIFYDADSPKITCQKELS</sequence>
<evidence type="ECO:0000313" key="1">
    <source>
        <dbReference type="EMBL" id="KIM76471.1"/>
    </source>
</evidence>
<proteinExistence type="predicted"/>